<feature type="domain" description="Glycoside hydrolase 35 catalytic" evidence="1">
    <location>
        <begin position="16"/>
        <end position="82"/>
    </location>
</feature>
<accession>A0A6N3H5A6</accession>
<reference evidence="2" key="1">
    <citation type="submission" date="2019-11" db="EMBL/GenBank/DDBJ databases">
        <authorList>
            <person name="Feng L."/>
        </authorList>
    </citation>
    <scope>NUCLEOTIDE SEQUENCE</scope>
    <source>
        <strain evidence="2">RintestinalisLFYP67</strain>
    </source>
</reference>
<organism evidence="2">
    <name type="scientific">Roseburia intestinalis</name>
    <dbReference type="NCBI Taxonomy" id="166486"/>
    <lineage>
        <taxon>Bacteria</taxon>
        <taxon>Bacillati</taxon>
        <taxon>Bacillota</taxon>
        <taxon>Clostridia</taxon>
        <taxon>Lachnospirales</taxon>
        <taxon>Lachnospiraceae</taxon>
        <taxon>Roseburia</taxon>
    </lineage>
</organism>
<dbReference type="RefSeq" id="WP_006859592.1">
    <property type="nucleotide sequence ID" value="NZ_CP102289.1"/>
</dbReference>
<keyword evidence="2" id="KW-0378">Hydrolase</keyword>
<gene>
    <name evidence="2" type="ORF">RILFYP67_03114</name>
</gene>
<evidence type="ECO:0000313" key="2">
    <source>
        <dbReference type="EMBL" id="VYU71069.1"/>
    </source>
</evidence>
<dbReference type="Pfam" id="PF01301">
    <property type="entry name" value="Glyco_hydro_35"/>
    <property type="match status" value="1"/>
</dbReference>
<proteinExistence type="predicted"/>
<dbReference type="GO" id="GO:0016787">
    <property type="term" value="F:hydrolase activity"/>
    <property type="evidence" value="ECO:0007669"/>
    <property type="project" value="UniProtKB-KW"/>
</dbReference>
<dbReference type="InterPro" id="IPR017853">
    <property type="entry name" value="GH"/>
</dbReference>
<dbReference type="EMBL" id="CACRUM010000100">
    <property type="protein sequence ID" value="VYU71069.1"/>
    <property type="molecule type" value="Genomic_DNA"/>
</dbReference>
<name>A0A6N3H5A6_9FIRM</name>
<dbReference type="Gene3D" id="3.20.20.80">
    <property type="entry name" value="Glycosidases"/>
    <property type="match status" value="1"/>
</dbReference>
<dbReference type="SUPFAM" id="SSF51445">
    <property type="entry name" value="(Trans)glycosidases"/>
    <property type="match status" value="1"/>
</dbReference>
<dbReference type="InterPro" id="IPR031330">
    <property type="entry name" value="Gly_Hdrlase_35_cat"/>
</dbReference>
<sequence>MKHMAEIRNDNGISTLYVDGQPFQAFAGEVHNSAAYDPERMEIEIWEKMEQSNLNTLIVPVYWETLEPEEGKFDFTLVDALIKQADKYKKKLILLWFGLWKNAESASLLYERMAEAVSVVSGFLSVRRTGRGYAVGMESSGAFTFYHRSGHLCAICL</sequence>
<dbReference type="AlphaFoldDB" id="A0A6N3H5A6"/>
<evidence type="ECO:0000259" key="1">
    <source>
        <dbReference type="Pfam" id="PF01301"/>
    </source>
</evidence>
<protein>
    <submittedName>
        <fullName evidence="2">Glycosyl hydrolases family 35</fullName>
    </submittedName>
</protein>